<evidence type="ECO:0000313" key="2">
    <source>
        <dbReference type="Proteomes" id="UP000326509"/>
    </source>
</evidence>
<name>A0A5J4IMX4_9FLAO</name>
<dbReference type="Proteomes" id="UP000326509">
    <property type="component" value="Unassembled WGS sequence"/>
</dbReference>
<reference evidence="1 2" key="1">
    <citation type="submission" date="2019-08" db="EMBL/GenBank/DDBJ databases">
        <title>Draft genome sequence of Ulvibacter marinus type strain NBRC 109484.</title>
        <authorList>
            <person name="Kawano K."/>
            <person name="Ushijima N."/>
            <person name="Kihara M."/>
            <person name="Itoh H."/>
        </authorList>
    </citation>
    <scope>NUCLEOTIDE SEQUENCE [LARGE SCALE GENOMIC DNA]</scope>
    <source>
        <strain evidence="1 2">NBRC 109484</strain>
    </source>
</reference>
<keyword evidence="2" id="KW-1185">Reference proteome</keyword>
<organism evidence="1 2">
    <name type="scientific">Patiriisocius marinus</name>
    <dbReference type="NCBI Taxonomy" id="1397112"/>
    <lineage>
        <taxon>Bacteria</taxon>
        <taxon>Pseudomonadati</taxon>
        <taxon>Bacteroidota</taxon>
        <taxon>Flavobacteriia</taxon>
        <taxon>Flavobacteriales</taxon>
        <taxon>Flavobacteriaceae</taxon>
        <taxon>Patiriisocius</taxon>
    </lineage>
</organism>
<evidence type="ECO:0000313" key="1">
    <source>
        <dbReference type="EMBL" id="GER58695.1"/>
    </source>
</evidence>
<dbReference type="RefSeq" id="WP_151672757.1">
    <property type="nucleotide sequence ID" value="NZ_BKCG01000001.1"/>
</dbReference>
<gene>
    <name evidence="1" type="ORF">ULMA_08030</name>
</gene>
<dbReference type="OrthoDB" id="1144266at2"/>
<proteinExistence type="predicted"/>
<dbReference type="EMBL" id="BKCG01000001">
    <property type="protein sequence ID" value="GER58695.1"/>
    <property type="molecule type" value="Genomic_DNA"/>
</dbReference>
<sequence length="207" mass="24064">MKIGSLTNTFTLYAYQEDRDYNAIADRFTRNTHIALDFLVRTNILTLPFEDDGIEEKIDIIDVLVADTTNNITIVPGNRNAYNHRLNSVMFQDTHGVLFRKNHRKSWFRKNKGVNSPVALLSHELIHCYNELYDNEDYLSRKKDHSHRGQKLDLDGHDLSFPNAEEAFVIKMTNLVAKRLGEDKRSNYGRTYYPTQGVLTTKRKRKG</sequence>
<accession>A0A5J4IMX4</accession>
<comment type="caution">
    <text evidence="1">The sequence shown here is derived from an EMBL/GenBank/DDBJ whole genome shotgun (WGS) entry which is preliminary data.</text>
</comment>
<evidence type="ECO:0008006" key="3">
    <source>
        <dbReference type="Google" id="ProtNLM"/>
    </source>
</evidence>
<protein>
    <recommendedName>
        <fullName evidence="3">Effector protein</fullName>
    </recommendedName>
</protein>
<dbReference type="AlphaFoldDB" id="A0A5J4IMX4"/>